<dbReference type="PANTHER" id="PTHR15140">
    <property type="entry name" value="TUBULIN-SPECIFIC CHAPERONE E"/>
    <property type="match status" value="1"/>
</dbReference>
<evidence type="ECO:0000256" key="1">
    <source>
        <dbReference type="ARBA" id="ARBA00022737"/>
    </source>
</evidence>
<dbReference type="AlphaFoldDB" id="A0A7J6W2V4"/>
<keyword evidence="1" id="KW-0677">Repeat</keyword>
<dbReference type="PANTHER" id="PTHR15140:SF37">
    <property type="entry name" value="UBIQUITIN-LIKE DOMAIN-CONTAINING PROTEIN"/>
    <property type="match status" value="1"/>
</dbReference>
<dbReference type="InterPro" id="IPR055414">
    <property type="entry name" value="LRR_R13L4/SHOC2-like"/>
</dbReference>
<dbReference type="Pfam" id="PF23598">
    <property type="entry name" value="LRR_14"/>
    <property type="match status" value="1"/>
</dbReference>
<feature type="domain" description="Disease resistance R13L4/SHOC-2-like LRR" evidence="2">
    <location>
        <begin position="4"/>
        <end position="230"/>
    </location>
</feature>
<organism evidence="3 4">
    <name type="scientific">Thalictrum thalictroides</name>
    <name type="common">Rue-anemone</name>
    <name type="synonym">Anemone thalictroides</name>
    <dbReference type="NCBI Taxonomy" id="46969"/>
    <lineage>
        <taxon>Eukaryota</taxon>
        <taxon>Viridiplantae</taxon>
        <taxon>Streptophyta</taxon>
        <taxon>Embryophyta</taxon>
        <taxon>Tracheophyta</taxon>
        <taxon>Spermatophyta</taxon>
        <taxon>Magnoliopsida</taxon>
        <taxon>Ranunculales</taxon>
        <taxon>Ranunculaceae</taxon>
        <taxon>Thalictroideae</taxon>
        <taxon>Thalictrum</taxon>
    </lineage>
</organism>
<keyword evidence="4" id="KW-1185">Reference proteome</keyword>
<name>A0A7J6W2V4_THATH</name>
<sequence length="291" mass="33587">MKKLQTLYKVRAGTWIADLVELKNLKKLGIGDLDEATMGLLTIAIAGGGLDKLRSLYLCYGKENGFSSNLLEALYEEYREEVYGFSLDLLEALSTNRHLQKLNLIGKIKKLPSKFPSNLIKLTLEEACFFEDPMLTLEKLQHLLFLKIYRVSYQGYKMVCSANGFPKLERLKISFISKLVELTVEEGAMSCLMTCKIHNCRWLKMVPQGFKFLTMLQKLKITMMPQSFEQRVKEGGEDWETIKHIQFITVRVRITCIYKFEDGSSRVQVSHYASRIEDEMNEKIFANYPSE</sequence>
<accession>A0A7J6W2V4</accession>
<evidence type="ECO:0000313" key="4">
    <source>
        <dbReference type="Proteomes" id="UP000554482"/>
    </source>
</evidence>
<dbReference type="SUPFAM" id="SSF52058">
    <property type="entry name" value="L domain-like"/>
    <property type="match status" value="1"/>
</dbReference>
<evidence type="ECO:0000259" key="2">
    <source>
        <dbReference type="Pfam" id="PF23598"/>
    </source>
</evidence>
<comment type="caution">
    <text evidence="3">The sequence shown here is derived from an EMBL/GenBank/DDBJ whole genome shotgun (WGS) entry which is preliminary data.</text>
</comment>
<dbReference type="EMBL" id="JABWDY010022985">
    <property type="protein sequence ID" value="KAF5191277.1"/>
    <property type="molecule type" value="Genomic_DNA"/>
</dbReference>
<dbReference type="Proteomes" id="UP000554482">
    <property type="component" value="Unassembled WGS sequence"/>
</dbReference>
<dbReference type="OrthoDB" id="1113350at2759"/>
<gene>
    <name evidence="3" type="ORF">FRX31_019136</name>
</gene>
<reference evidence="3 4" key="1">
    <citation type="submission" date="2020-06" db="EMBL/GenBank/DDBJ databases">
        <title>Transcriptomic and genomic resources for Thalictrum thalictroides and T. hernandezii: Facilitating candidate gene discovery in an emerging model plant lineage.</title>
        <authorList>
            <person name="Arias T."/>
            <person name="Riano-Pachon D.M."/>
            <person name="Di Stilio V.S."/>
        </authorList>
    </citation>
    <scope>NUCLEOTIDE SEQUENCE [LARGE SCALE GENOMIC DNA]</scope>
    <source>
        <strain evidence="4">cv. WT478/WT964</strain>
        <tissue evidence="3">Leaves</tissue>
    </source>
</reference>
<dbReference type="Gene3D" id="3.80.10.10">
    <property type="entry name" value="Ribonuclease Inhibitor"/>
    <property type="match status" value="1"/>
</dbReference>
<evidence type="ECO:0000313" key="3">
    <source>
        <dbReference type="EMBL" id="KAF5191277.1"/>
    </source>
</evidence>
<proteinExistence type="predicted"/>
<dbReference type="InterPro" id="IPR032675">
    <property type="entry name" value="LRR_dom_sf"/>
</dbReference>
<protein>
    <submittedName>
        <fullName evidence="3">Disease resistance protein rpp8</fullName>
    </submittedName>
</protein>